<feature type="compositionally biased region" description="Basic residues" evidence="5">
    <location>
        <begin position="1"/>
        <end position="12"/>
    </location>
</feature>
<feature type="repeat" description="ANK" evidence="4">
    <location>
        <begin position="88"/>
        <end position="110"/>
    </location>
</feature>
<feature type="compositionally biased region" description="Pro residues" evidence="5">
    <location>
        <begin position="950"/>
        <end position="964"/>
    </location>
</feature>
<dbReference type="Proteomes" id="UP000094527">
    <property type="component" value="Unassembled WGS sequence"/>
</dbReference>
<organism evidence="7 8">
    <name type="scientific">Orchesella cincta</name>
    <name type="common">Springtail</name>
    <name type="synonym">Podura cincta</name>
    <dbReference type="NCBI Taxonomy" id="48709"/>
    <lineage>
        <taxon>Eukaryota</taxon>
        <taxon>Metazoa</taxon>
        <taxon>Ecdysozoa</taxon>
        <taxon>Arthropoda</taxon>
        <taxon>Hexapoda</taxon>
        <taxon>Collembola</taxon>
        <taxon>Entomobryomorpha</taxon>
        <taxon>Entomobryoidea</taxon>
        <taxon>Orchesellidae</taxon>
        <taxon>Orchesellinae</taxon>
        <taxon>Orchesella</taxon>
    </lineage>
</organism>
<feature type="compositionally biased region" description="Polar residues" evidence="5">
    <location>
        <begin position="1138"/>
        <end position="1157"/>
    </location>
</feature>
<dbReference type="GO" id="GO:0051480">
    <property type="term" value="P:regulation of cytosolic calcium ion concentration"/>
    <property type="evidence" value="ECO:0007669"/>
    <property type="project" value="TreeGrafter"/>
</dbReference>
<dbReference type="PROSITE" id="PS50088">
    <property type="entry name" value="ANK_REPEAT"/>
    <property type="match status" value="1"/>
</dbReference>
<evidence type="ECO:0000256" key="5">
    <source>
        <dbReference type="SAM" id="MobiDB-lite"/>
    </source>
</evidence>
<dbReference type="EMBL" id="LJIJ01000782">
    <property type="protein sequence ID" value="ODM94608.1"/>
    <property type="molecule type" value="Genomic_DNA"/>
</dbReference>
<feature type="transmembrane region" description="Helical" evidence="6">
    <location>
        <begin position="575"/>
        <end position="596"/>
    </location>
</feature>
<dbReference type="OrthoDB" id="2373987at2759"/>
<evidence type="ECO:0000256" key="1">
    <source>
        <dbReference type="ARBA" id="ARBA00022448"/>
    </source>
</evidence>
<feature type="region of interest" description="Disordered" evidence="5">
    <location>
        <begin position="1031"/>
        <end position="1056"/>
    </location>
</feature>
<keyword evidence="3" id="KW-0407">Ion channel</keyword>
<keyword evidence="2" id="KW-0406">Ion transport</keyword>
<keyword evidence="6" id="KW-0812">Transmembrane</keyword>
<dbReference type="PANTHER" id="PTHR10117:SF54">
    <property type="entry name" value="TRANSIENT RECEPTOR POTENTIAL-GAMMA PROTEIN"/>
    <property type="match status" value="1"/>
</dbReference>
<feature type="compositionally biased region" description="Low complexity" evidence="5">
    <location>
        <begin position="1352"/>
        <end position="1366"/>
    </location>
</feature>
<dbReference type="InterPro" id="IPR036770">
    <property type="entry name" value="Ankyrin_rpt-contain_sf"/>
</dbReference>
<dbReference type="GO" id="GO:0015279">
    <property type="term" value="F:store-operated calcium channel activity"/>
    <property type="evidence" value="ECO:0007669"/>
    <property type="project" value="TreeGrafter"/>
</dbReference>
<dbReference type="PROSITE" id="PS50297">
    <property type="entry name" value="ANK_REP_REGION"/>
    <property type="match status" value="1"/>
</dbReference>
<dbReference type="GO" id="GO:0005886">
    <property type="term" value="C:plasma membrane"/>
    <property type="evidence" value="ECO:0007669"/>
    <property type="project" value="TreeGrafter"/>
</dbReference>
<protein>
    <submittedName>
        <fullName evidence="7">Short transient receptor potential channel 5</fullName>
    </submittedName>
</protein>
<dbReference type="Gene3D" id="1.25.40.20">
    <property type="entry name" value="Ankyrin repeat-containing domain"/>
    <property type="match status" value="1"/>
</dbReference>
<evidence type="ECO:0000256" key="6">
    <source>
        <dbReference type="SAM" id="Phobius"/>
    </source>
</evidence>
<keyword evidence="8" id="KW-1185">Reference proteome</keyword>
<evidence type="ECO:0000256" key="4">
    <source>
        <dbReference type="PROSITE-ProRule" id="PRU00023"/>
    </source>
</evidence>
<dbReference type="InterPro" id="IPR002153">
    <property type="entry name" value="TRPC_channel"/>
</dbReference>
<feature type="compositionally biased region" description="Polar residues" evidence="5">
    <location>
        <begin position="891"/>
        <end position="907"/>
    </location>
</feature>
<dbReference type="GO" id="GO:0070679">
    <property type="term" value="F:inositol 1,4,5 trisphosphate binding"/>
    <property type="evidence" value="ECO:0007669"/>
    <property type="project" value="TreeGrafter"/>
</dbReference>
<name>A0A1D2MNU3_ORCCI</name>
<evidence type="ECO:0000313" key="8">
    <source>
        <dbReference type="Proteomes" id="UP000094527"/>
    </source>
</evidence>
<feature type="transmembrane region" description="Helical" evidence="6">
    <location>
        <begin position="470"/>
        <end position="490"/>
    </location>
</feature>
<feature type="compositionally biased region" description="Polar residues" evidence="5">
    <location>
        <begin position="13"/>
        <end position="31"/>
    </location>
</feature>
<feature type="region of interest" description="Disordered" evidence="5">
    <location>
        <begin position="1"/>
        <end position="43"/>
    </location>
</feature>
<proteinExistence type="predicted"/>
<feature type="region of interest" description="Disordered" evidence="5">
    <location>
        <begin position="1219"/>
        <end position="1243"/>
    </location>
</feature>
<dbReference type="GO" id="GO:0034703">
    <property type="term" value="C:cation channel complex"/>
    <property type="evidence" value="ECO:0007669"/>
    <property type="project" value="TreeGrafter"/>
</dbReference>
<feature type="region of interest" description="Disordered" evidence="5">
    <location>
        <begin position="148"/>
        <end position="175"/>
    </location>
</feature>
<gene>
    <name evidence="7" type="ORF">Ocin01_12064</name>
</gene>
<keyword evidence="6" id="KW-1133">Transmembrane helix</keyword>
<reference evidence="7 8" key="1">
    <citation type="journal article" date="2016" name="Genome Biol. Evol.">
        <title>Gene Family Evolution Reflects Adaptation to Soil Environmental Stressors in the Genome of the Collembolan Orchesella cincta.</title>
        <authorList>
            <person name="Faddeeva-Vakhrusheva A."/>
            <person name="Derks M.F."/>
            <person name="Anvar S.Y."/>
            <person name="Agamennone V."/>
            <person name="Suring W."/>
            <person name="Smit S."/>
            <person name="van Straalen N.M."/>
            <person name="Roelofs D."/>
        </authorList>
    </citation>
    <scope>NUCLEOTIDE SEQUENCE [LARGE SCALE GENOMIC DNA]</scope>
    <source>
        <tissue evidence="7">Mixed pool</tissue>
    </source>
</reference>
<feature type="transmembrane region" description="Helical" evidence="6">
    <location>
        <begin position="428"/>
        <end position="450"/>
    </location>
</feature>
<feature type="compositionally biased region" description="Basic and acidic residues" evidence="5">
    <location>
        <begin position="1299"/>
        <end position="1309"/>
    </location>
</feature>
<dbReference type="InterPro" id="IPR002110">
    <property type="entry name" value="Ankyrin_rpt"/>
</dbReference>
<dbReference type="PANTHER" id="PTHR10117">
    <property type="entry name" value="TRANSIENT RECEPTOR POTENTIAL CHANNEL"/>
    <property type="match status" value="1"/>
</dbReference>
<feature type="region of interest" description="Disordered" evidence="5">
    <location>
        <begin position="867"/>
        <end position="977"/>
    </location>
</feature>
<feature type="region of interest" description="Disordered" evidence="5">
    <location>
        <begin position="1178"/>
        <end position="1204"/>
    </location>
</feature>
<feature type="compositionally biased region" description="Acidic residues" evidence="5">
    <location>
        <begin position="872"/>
        <end position="884"/>
    </location>
</feature>
<comment type="caution">
    <text evidence="7">The sequence shown here is derived from an EMBL/GenBank/DDBJ whole genome shotgun (WGS) entry which is preliminary data.</text>
</comment>
<feature type="compositionally biased region" description="Polar residues" evidence="5">
    <location>
        <begin position="1279"/>
        <end position="1290"/>
    </location>
</feature>
<keyword evidence="6" id="KW-0472">Membrane</keyword>
<keyword evidence="7" id="KW-0675">Receptor</keyword>
<feature type="transmembrane region" description="Helical" evidence="6">
    <location>
        <begin position="711"/>
        <end position="732"/>
    </location>
</feature>
<feature type="region of interest" description="Disordered" evidence="5">
    <location>
        <begin position="1264"/>
        <end position="1394"/>
    </location>
</feature>
<dbReference type="SUPFAM" id="SSF48403">
    <property type="entry name" value="Ankyrin repeat"/>
    <property type="match status" value="1"/>
</dbReference>
<feature type="compositionally biased region" description="Polar residues" evidence="5">
    <location>
        <begin position="915"/>
        <end position="949"/>
    </location>
</feature>
<dbReference type="STRING" id="48709.A0A1D2MNU3"/>
<keyword evidence="4" id="KW-0040">ANK repeat</keyword>
<evidence type="ECO:0000313" key="7">
    <source>
        <dbReference type="EMBL" id="ODM94608.1"/>
    </source>
</evidence>
<keyword evidence="1" id="KW-0813">Transport</keyword>
<accession>A0A1D2MNU3</accession>
<evidence type="ECO:0000256" key="2">
    <source>
        <dbReference type="ARBA" id="ARBA00023065"/>
    </source>
</evidence>
<sequence length="1394" mass="156662">MGKNKKDKKKGKSTPTTQNVSGSVTSTSAQNPPSPPPSIVQAPLSTLNDDEYEFFSMVSSGDTKGVTKYLSSPDFERKGKNINRFDRRGYTALHMAVRRQDEEMINILLKTPNIELFDVVLHAIREDNLEITKLLLKINDKIMREEGLLPPANTTNQNDDDEEVENKARPTSPNSGIWTSILPLKEYAQTPIMAGSKQASRINSTIPTTVTSAAAGTSSTTKKDYRDGIPFDSEFHEVITPLMLAAHVGSMQLVELFHKRGEQLETTYLTHNMDCQCPICGKLDGDGEMSNVHERYNLYKAICQPEYICIMAQQIKVDPVNYAIDKIVKLRDIMNRDPAYDQMYAEFIEELEKFCTDMLSMCRTTRETKVFLSPKDTLEKERLPHQNPRLWYMTGLDMKSFVAHPNTQNVVYHMWATDKWKDWESYGILYRLFQLAIRVVAFPLIALILFVTDGSEIKLGTTLGSPIGRFLNYVASYFVFLALVAFQVLCPYQRCNEIESYQINDDSCTRRGPPTLGTEWPIVIYVLSFSASMLKRQSMKGFYKMKWNCLIIPFDTLKIISGEERKFWRSTYPEVVGECFLSVATMLAFGRLLRFLQILQNVGPLQVILGVQISSFFETLVIFAIVLLSFSSALLGLYAPYGESWTGLDDHNHVKQQDDEFSNLGSILPHLFNRLGDPGPGGDLLIWHTPINETEVMQIHHKYTQRAGKSILAVFQIVGVLMMYNMLTGYFGQTMGDVLTDSDRIWKFTRTEMYLTHIKDTVLPPPFNLFPTLKTLRDAMRYFTLIGKNDDPKAACSFRQCCYITGSQKSDDWKELNDEYRALILELVFRYFRFRKETQEQEQATRDDVLEIGEEITELKEKLRIDGKVGNQEDDNNDSDDDDFYNFPRQGRQNSNVRSINRSTTQNSGGGGRGQTNNSPGPANPVITTQPRGSPQAGTSGSTMFNPSPVTKPPAVPNTPPAGQPPTGYSFSKPSSPAMNAGVIGSAPTMQMNNPTTTTTQMVNYQTHPKGNQTSYTMVRTDSSSLMNVGAPTLPKTPSPPNKTNSKGDLNRNESDSLYGSTTVANVAYFNNNNDERFHWDDSALKKYPPSIFQQKKSSFKGKLNNSDTWDQSPLQKFPPPIVRENLEQMKNDFGSPKQVSAPTKLNPRDSSTWDVSALQNFPPPIVRETLKERADDFGGITSVAPPKINPRDSSTWDKTPLLSYPPPIVQKTLKERADDFGGTGGKVPTKLNPRDSSTWDASPVLTVPSPIVRENLKQMKNDFGSPKAVSAPTKLNPRDSSTWDVSPLQNFPPPVVRDNFKDRADDFNGRSVPPIKPKLNPRDSSTWDKTPLFNYPPPIARENLKDKVDDFGTPSPGSSGSDSFSEATPSETWDESVLEKYPPPYFRGNSKQN</sequence>
<feature type="transmembrane region" description="Helical" evidence="6">
    <location>
        <begin position="616"/>
        <end position="638"/>
    </location>
</feature>
<dbReference type="Pfam" id="PF00023">
    <property type="entry name" value="Ank"/>
    <property type="match status" value="1"/>
</dbReference>
<dbReference type="SMART" id="SM00248">
    <property type="entry name" value="ANK"/>
    <property type="match status" value="2"/>
</dbReference>
<feature type="region of interest" description="Disordered" evidence="5">
    <location>
        <begin position="1135"/>
        <end position="1157"/>
    </location>
</feature>
<feature type="compositionally biased region" description="Polar residues" evidence="5">
    <location>
        <begin position="967"/>
        <end position="977"/>
    </location>
</feature>
<evidence type="ECO:0000256" key="3">
    <source>
        <dbReference type="ARBA" id="ARBA00023303"/>
    </source>
</evidence>